<dbReference type="InterPro" id="IPR004089">
    <property type="entry name" value="MCPsignal_dom"/>
</dbReference>
<proteinExistence type="inferred from homology"/>
<organism evidence="7 8">
    <name type="scientific">Herbaspirillum chlorophenolicum</name>
    <dbReference type="NCBI Taxonomy" id="211589"/>
    <lineage>
        <taxon>Bacteria</taxon>
        <taxon>Pseudomonadati</taxon>
        <taxon>Pseudomonadota</taxon>
        <taxon>Betaproteobacteria</taxon>
        <taxon>Burkholderiales</taxon>
        <taxon>Oxalobacteraceae</taxon>
        <taxon>Herbaspirillum</taxon>
    </lineage>
</organism>
<protein>
    <submittedName>
        <fullName evidence="7">Methyl-accepting chemotaxis protein</fullName>
    </submittedName>
</protein>
<feature type="transmembrane region" description="Helical" evidence="5">
    <location>
        <begin position="46"/>
        <end position="66"/>
    </location>
</feature>
<feature type="domain" description="Methyl-accepting transducer" evidence="6">
    <location>
        <begin position="84"/>
        <end position="320"/>
    </location>
</feature>
<dbReference type="InterPro" id="IPR004090">
    <property type="entry name" value="Chemotax_Me-accpt_rcpt"/>
</dbReference>
<dbReference type="PRINTS" id="PR00260">
    <property type="entry name" value="CHEMTRNSDUCR"/>
</dbReference>
<evidence type="ECO:0000256" key="2">
    <source>
        <dbReference type="ARBA" id="ARBA00029447"/>
    </source>
</evidence>
<comment type="caution">
    <text evidence="7">The sequence shown here is derived from an EMBL/GenBank/DDBJ whole genome shotgun (WGS) entry which is preliminary data.</text>
</comment>
<name>A0ABW8EUH2_9BURK</name>
<reference evidence="7 8" key="1">
    <citation type="submission" date="2024-10" db="EMBL/GenBank/DDBJ databases">
        <title>The Natural Products Discovery Center: Release of the First 8490 Sequenced Strains for Exploring Actinobacteria Biosynthetic Diversity.</title>
        <authorList>
            <person name="Kalkreuter E."/>
            <person name="Kautsar S.A."/>
            <person name="Yang D."/>
            <person name="Bader C.D."/>
            <person name="Teijaro C.N."/>
            <person name="Fluegel L."/>
            <person name="Davis C.M."/>
            <person name="Simpson J.R."/>
            <person name="Lauterbach L."/>
            <person name="Steele A.D."/>
            <person name="Gui C."/>
            <person name="Meng S."/>
            <person name="Li G."/>
            <person name="Viehrig K."/>
            <person name="Ye F."/>
            <person name="Su P."/>
            <person name="Kiefer A.F."/>
            <person name="Nichols A."/>
            <person name="Cepeda A.J."/>
            <person name="Yan W."/>
            <person name="Fan B."/>
            <person name="Jiang Y."/>
            <person name="Adhikari A."/>
            <person name="Zheng C.-J."/>
            <person name="Schuster L."/>
            <person name="Cowan T.M."/>
            <person name="Smanski M.J."/>
            <person name="Chevrette M.G."/>
            <person name="De Carvalho L.P.S."/>
            <person name="Shen B."/>
        </authorList>
    </citation>
    <scope>NUCLEOTIDE SEQUENCE [LARGE SCALE GENOMIC DNA]</scope>
    <source>
        <strain evidence="7 8">NPDC087045</strain>
    </source>
</reference>
<comment type="similarity">
    <text evidence="2">Belongs to the methyl-accepting chemotaxis (MCP) protein family.</text>
</comment>
<evidence type="ECO:0000256" key="1">
    <source>
        <dbReference type="ARBA" id="ARBA00023224"/>
    </source>
</evidence>
<evidence type="ECO:0000313" key="8">
    <source>
        <dbReference type="Proteomes" id="UP001617427"/>
    </source>
</evidence>
<dbReference type="SUPFAM" id="SSF58104">
    <property type="entry name" value="Methyl-accepting chemotaxis protein (MCP) signaling domain"/>
    <property type="match status" value="1"/>
</dbReference>
<dbReference type="PANTHER" id="PTHR32089">
    <property type="entry name" value="METHYL-ACCEPTING CHEMOTAXIS PROTEIN MCPB"/>
    <property type="match status" value="1"/>
</dbReference>
<dbReference type="PANTHER" id="PTHR32089:SF112">
    <property type="entry name" value="LYSOZYME-LIKE PROTEIN-RELATED"/>
    <property type="match status" value="1"/>
</dbReference>
<accession>A0ABW8EUH2</accession>
<evidence type="ECO:0000256" key="4">
    <source>
        <dbReference type="SAM" id="MobiDB-lite"/>
    </source>
</evidence>
<dbReference type="CDD" id="cd11386">
    <property type="entry name" value="MCP_signal"/>
    <property type="match status" value="1"/>
</dbReference>
<sequence>MAKLKAGASEGRMRAWGIRLLPWLVGGLAGGGLVFALDAFRAGQVIGAPWQACLAVLVALVCFAFVQRRRNPGAAQLVDKVGNEIDHIMIGAAETSFFVDSIKSKISKDVDAANNIAASAEQSAASTEQIAANAERASAIASEVRSESVSGRAEVDRGLQQIGQARTDAQAASGMMEQLQEKSRRIHGITEVISEIAARTNLLALNAAIEAARAGEQGRGFAVVAGEVRQLAQRTKEATDDIGVMVRAINEEAERAASGMNALSGRVLEAAQNVEKVHTLLNSIERSASHSQEQIEEIALASREHVQTTQNIAESISAIRNGMLQTDAELPRVAASAMALSERAEIVFEAIAESGADTVHDAIRAVAADGAHRVGRLFEESIAAGRISEAALFDRTYKPIPNTSPQKHSTQFDGFTDRVLPQVQETLLEQMPQLAYAGAVDNNGYFPTHNKKFSQPLTGNYDVDLVNNRTKRIFSDRTGKRCGANTKPFLLQTYKRDTGEVMHDLSVPIYVNGKHWGGFRVGYRSSHAPAAASAPSGAGGQPRLQARQAGHIGIAKV</sequence>
<dbReference type="Proteomes" id="UP001617427">
    <property type="component" value="Unassembled WGS sequence"/>
</dbReference>
<evidence type="ECO:0000313" key="7">
    <source>
        <dbReference type="EMBL" id="MFJ3045105.1"/>
    </source>
</evidence>
<evidence type="ECO:0000256" key="5">
    <source>
        <dbReference type="SAM" id="Phobius"/>
    </source>
</evidence>
<feature type="region of interest" description="Disordered" evidence="4">
    <location>
        <begin position="530"/>
        <end position="557"/>
    </location>
</feature>
<keyword evidence="5" id="KW-0472">Membrane</keyword>
<dbReference type="Gene3D" id="1.10.287.950">
    <property type="entry name" value="Methyl-accepting chemotaxis protein"/>
    <property type="match status" value="1"/>
</dbReference>
<keyword evidence="5" id="KW-0812">Transmembrane</keyword>
<keyword evidence="1 3" id="KW-0807">Transducer</keyword>
<evidence type="ECO:0000256" key="3">
    <source>
        <dbReference type="PROSITE-ProRule" id="PRU00284"/>
    </source>
</evidence>
<dbReference type="SMART" id="SM00283">
    <property type="entry name" value="MA"/>
    <property type="match status" value="1"/>
</dbReference>
<keyword evidence="8" id="KW-1185">Reference proteome</keyword>
<feature type="transmembrane region" description="Helical" evidence="5">
    <location>
        <begin position="20"/>
        <end position="40"/>
    </location>
</feature>
<dbReference type="PROSITE" id="PS50111">
    <property type="entry name" value="CHEMOTAXIS_TRANSDUC_2"/>
    <property type="match status" value="1"/>
</dbReference>
<dbReference type="Pfam" id="PF00015">
    <property type="entry name" value="MCPsignal"/>
    <property type="match status" value="1"/>
</dbReference>
<gene>
    <name evidence="7" type="ORF">ACIPEN_04640</name>
</gene>
<keyword evidence="5" id="KW-1133">Transmembrane helix</keyword>
<dbReference type="EMBL" id="JBIUZV010000002">
    <property type="protein sequence ID" value="MFJ3045105.1"/>
    <property type="molecule type" value="Genomic_DNA"/>
</dbReference>
<evidence type="ECO:0000259" key="6">
    <source>
        <dbReference type="PROSITE" id="PS50111"/>
    </source>
</evidence>
<dbReference type="RefSeq" id="WP_402698526.1">
    <property type="nucleotide sequence ID" value="NZ_JBIUZV010000002.1"/>
</dbReference>